<dbReference type="SUPFAM" id="SSF52172">
    <property type="entry name" value="CheY-like"/>
    <property type="match status" value="1"/>
</dbReference>
<dbReference type="CDD" id="cd16922">
    <property type="entry name" value="HATPase_EvgS-ArcB-TorS-like"/>
    <property type="match status" value="1"/>
</dbReference>
<dbReference type="InterPro" id="IPR035965">
    <property type="entry name" value="PAS-like_dom_sf"/>
</dbReference>
<evidence type="ECO:0000256" key="1">
    <source>
        <dbReference type="ARBA" id="ARBA00000085"/>
    </source>
</evidence>
<keyword evidence="12" id="KW-1185">Reference proteome</keyword>
<dbReference type="RefSeq" id="WP_012236997.1">
    <property type="nucleotide sequence ID" value="NC_010162.1"/>
</dbReference>
<feature type="domain" description="PAC" evidence="10">
    <location>
        <begin position="77"/>
        <end position="131"/>
    </location>
</feature>
<reference evidence="11 12" key="1">
    <citation type="journal article" date="2007" name="Nat. Biotechnol.">
        <title>Complete genome sequence of the myxobacterium Sorangium cellulosum.</title>
        <authorList>
            <person name="Schneiker S."/>
            <person name="Perlova O."/>
            <person name="Kaiser O."/>
            <person name="Gerth K."/>
            <person name="Alici A."/>
            <person name="Altmeyer M.O."/>
            <person name="Bartels D."/>
            <person name="Bekel T."/>
            <person name="Beyer S."/>
            <person name="Bode E."/>
            <person name="Bode H.B."/>
            <person name="Bolten C.J."/>
            <person name="Choudhuri J.V."/>
            <person name="Doss S."/>
            <person name="Elnakady Y.A."/>
            <person name="Frank B."/>
            <person name="Gaigalat L."/>
            <person name="Goesmann A."/>
            <person name="Groeger C."/>
            <person name="Gross F."/>
            <person name="Jelsbak L."/>
            <person name="Jelsbak L."/>
            <person name="Kalinowski J."/>
            <person name="Kegler C."/>
            <person name="Knauber T."/>
            <person name="Konietzny S."/>
            <person name="Kopp M."/>
            <person name="Krause L."/>
            <person name="Krug D."/>
            <person name="Linke B."/>
            <person name="Mahmud T."/>
            <person name="Martinez-Arias R."/>
            <person name="McHardy A.C."/>
            <person name="Merai M."/>
            <person name="Meyer F."/>
            <person name="Mormann S."/>
            <person name="Munoz-Dorado J."/>
            <person name="Perez J."/>
            <person name="Pradella S."/>
            <person name="Rachid S."/>
            <person name="Raddatz G."/>
            <person name="Rosenau F."/>
            <person name="Rueckert C."/>
            <person name="Sasse F."/>
            <person name="Scharfe M."/>
            <person name="Schuster S.C."/>
            <person name="Suen G."/>
            <person name="Treuner-Lange A."/>
            <person name="Velicer G.J."/>
            <person name="Vorholter F.-J."/>
            <person name="Weissman K.J."/>
            <person name="Welch R.D."/>
            <person name="Wenzel S.C."/>
            <person name="Whitworth D.E."/>
            <person name="Wilhelm S."/>
            <person name="Wittmann C."/>
            <person name="Bloecker H."/>
            <person name="Puehler A."/>
            <person name="Mueller R."/>
        </authorList>
    </citation>
    <scope>NUCLEOTIDE SEQUENCE [LARGE SCALE GENOMIC DNA]</scope>
    <source>
        <strain evidence="12">So ce56</strain>
    </source>
</reference>
<dbReference type="PROSITE" id="PS50113">
    <property type="entry name" value="PAC"/>
    <property type="match status" value="2"/>
</dbReference>
<dbReference type="KEGG" id="scl:sce4365"/>
<keyword evidence="11" id="KW-0418">Kinase</keyword>
<feature type="domain" description="PAS" evidence="9">
    <location>
        <begin position="26"/>
        <end position="75"/>
    </location>
</feature>
<dbReference type="OrthoDB" id="9797097at2"/>
<dbReference type="FunFam" id="3.30.565.10:FF:000010">
    <property type="entry name" value="Sensor histidine kinase RcsC"/>
    <property type="match status" value="1"/>
</dbReference>
<dbReference type="InterPro" id="IPR013656">
    <property type="entry name" value="PAS_4"/>
</dbReference>
<accession>A9F2X4</accession>
<organism evidence="11 12">
    <name type="scientific">Sorangium cellulosum (strain So ce56)</name>
    <name type="common">Polyangium cellulosum (strain So ce56)</name>
    <dbReference type="NCBI Taxonomy" id="448385"/>
    <lineage>
        <taxon>Bacteria</taxon>
        <taxon>Pseudomonadati</taxon>
        <taxon>Myxococcota</taxon>
        <taxon>Polyangia</taxon>
        <taxon>Polyangiales</taxon>
        <taxon>Polyangiaceae</taxon>
        <taxon>Sorangium</taxon>
    </lineage>
</organism>
<protein>
    <recommendedName>
        <fullName evidence="2">histidine kinase</fullName>
        <ecNumber evidence="2">2.7.13.3</ecNumber>
    </recommendedName>
</protein>
<dbReference type="EMBL" id="AM746676">
    <property type="protein sequence ID" value="CAN94528.1"/>
    <property type="molecule type" value="Genomic_DNA"/>
</dbReference>
<dbReference type="InterPro" id="IPR036097">
    <property type="entry name" value="HisK_dim/P_sf"/>
</dbReference>
<dbReference type="SUPFAM" id="SSF55785">
    <property type="entry name" value="PYP-like sensor domain (PAS domain)"/>
    <property type="match status" value="4"/>
</dbReference>
<feature type="modified residue" description="4-aspartylphosphate" evidence="4">
    <location>
        <position position="865"/>
    </location>
</feature>
<dbReference type="CDD" id="cd17580">
    <property type="entry name" value="REC_2_DhkD-like"/>
    <property type="match status" value="1"/>
</dbReference>
<feature type="domain" description="PAS" evidence="9">
    <location>
        <begin position="420"/>
        <end position="466"/>
    </location>
</feature>
<dbReference type="InterPro" id="IPR001610">
    <property type="entry name" value="PAC"/>
</dbReference>
<dbReference type="SMART" id="SM00448">
    <property type="entry name" value="REC"/>
    <property type="match status" value="1"/>
</dbReference>
<dbReference type="SUPFAM" id="SSF47384">
    <property type="entry name" value="Homodimeric domain of signal transducing histidine kinase"/>
    <property type="match status" value="1"/>
</dbReference>
<dbReference type="STRING" id="448385.sce4365"/>
<feature type="domain" description="PAC" evidence="10">
    <location>
        <begin position="339"/>
        <end position="391"/>
    </location>
</feature>
<dbReference type="PROSITE" id="PS50110">
    <property type="entry name" value="RESPONSE_REGULATORY"/>
    <property type="match status" value="1"/>
</dbReference>
<dbReference type="Gene3D" id="3.30.565.10">
    <property type="entry name" value="Histidine kinase-like ATPase, C-terminal domain"/>
    <property type="match status" value="1"/>
</dbReference>
<keyword evidence="3 4" id="KW-0597">Phosphoprotein</keyword>
<dbReference type="InterPro" id="IPR011006">
    <property type="entry name" value="CheY-like_superfamily"/>
</dbReference>
<dbReference type="Gene3D" id="3.40.50.2300">
    <property type="match status" value="1"/>
</dbReference>
<evidence type="ECO:0000256" key="6">
    <source>
        <dbReference type="SAM" id="MobiDB-lite"/>
    </source>
</evidence>
<dbReference type="Pfam" id="PF08447">
    <property type="entry name" value="PAS_3"/>
    <property type="match status" value="2"/>
</dbReference>
<dbReference type="SMART" id="SM00388">
    <property type="entry name" value="HisKA"/>
    <property type="match status" value="1"/>
</dbReference>
<dbReference type="Pfam" id="PF00989">
    <property type="entry name" value="PAS"/>
    <property type="match status" value="1"/>
</dbReference>
<dbReference type="EC" id="2.7.13.3" evidence="2"/>
<dbReference type="PRINTS" id="PR00344">
    <property type="entry name" value="BCTRLSENSOR"/>
</dbReference>
<evidence type="ECO:0000256" key="5">
    <source>
        <dbReference type="SAM" id="Coils"/>
    </source>
</evidence>
<feature type="compositionally biased region" description="Polar residues" evidence="6">
    <location>
        <begin position="947"/>
        <end position="961"/>
    </location>
</feature>
<dbReference type="eggNOG" id="COG0745">
    <property type="taxonomic scope" value="Bacteria"/>
</dbReference>
<dbReference type="CDD" id="cd00082">
    <property type="entry name" value="HisKA"/>
    <property type="match status" value="1"/>
</dbReference>
<dbReference type="InterPro" id="IPR036890">
    <property type="entry name" value="HATPase_C_sf"/>
</dbReference>
<dbReference type="Gene3D" id="3.30.450.20">
    <property type="entry name" value="PAS domain"/>
    <property type="match status" value="4"/>
</dbReference>
<evidence type="ECO:0000256" key="4">
    <source>
        <dbReference type="PROSITE-ProRule" id="PRU00169"/>
    </source>
</evidence>
<keyword evidence="5" id="KW-0175">Coiled coil</keyword>
<dbReference type="SMART" id="SM00086">
    <property type="entry name" value="PAC"/>
    <property type="match status" value="3"/>
</dbReference>
<feature type="coiled-coil region" evidence="5">
    <location>
        <begin position="382"/>
        <end position="430"/>
    </location>
</feature>
<feature type="domain" description="PAS" evidence="9">
    <location>
        <begin position="267"/>
        <end position="326"/>
    </location>
</feature>
<dbReference type="HOGENOM" id="CLU_000445_114_15_7"/>
<sequence>MGETAGQPAWATRAPSRGTARIDASSGKILRASSSLCLLLGYSEGELLQKKLSDLALPEDRAGSLAAWRSLLEADEEELTFEMACRCKDGGVRSLHVTGVFVRDVRQRPYRAVVFVEDITEPRNAEERALAAEQALAESEAKLRNIFHSNMAPMAFWTHDGRIIEANDAYLKLVGHTREEVAAGLVRWDADMSPEDRAAGDRALAELRASRWTFTPFERTYVLRDGTRIKMLVSGCLLPGERYEEAGFAIVLDMTALRQTEAAVQRCEQVFRAIGESIDYGLWVSDPAGQNIYSSHAFLQMAGIKQEQCSGHGWIETLHPDDRHKVAIFEECVRRGEPFEEELRYVSPDGVVHPVLNRGVPVRDERGEITAWVGICLDVSRLKRTEDALRESEGRLRAALDEAQRVIAERGRLEDELRARERELASLMANSPDVIYRLDLDLRCTFMSPTSWTVMGFPPEHYIGRTPRENGLPTEVIEVSEAVCHEALATARPQRMEFSLGGRRFRARIIPELGPEGAVDSFMGITEDVTAERLAEEERQKLLESERAARDEAERVSRVKDDFVATLSHELRSPINAILGWARILRGRAPEPPTLARGLEVIERNARLQADMVSELLDMSRIVSGKLRLDVQPVDLPSVIRSALEAIQLAAETKGIAVASSIDPEASSLRGDPARIHQVVWNLLSNAVKFTPPGGRIDVALRRAGAHAALSVTDTGMGIAPQFLPHLFERFRQADASSTRKHGGLGIGLSIVKHLVELHGGTVEVASQGEHLGATFTVTLPLAGVSQEAPDAAARPSEACAEALADYPGASLAGMRVLVVDDQPDAREVAQRVLEECEATVMTAGSAAEALAILSQDRPDVLVSDLGMPGEDGFQLIRRVRGLDEALGGATPAVALSALARAEDKARALGAGYQAHVAKPLDPAELVGVIVALAKDRANPTDPTNPPSETSQTAPTDRTSR</sequence>
<dbReference type="SUPFAM" id="SSF55874">
    <property type="entry name" value="ATPase domain of HSP90 chaperone/DNA topoisomerase II/histidine kinase"/>
    <property type="match status" value="1"/>
</dbReference>
<dbReference type="Pfam" id="PF02518">
    <property type="entry name" value="HATPase_c"/>
    <property type="match status" value="1"/>
</dbReference>
<comment type="catalytic activity">
    <reaction evidence="1">
        <text>ATP + protein L-histidine = ADP + protein N-phospho-L-histidine.</text>
        <dbReference type="EC" id="2.7.13.3"/>
    </reaction>
</comment>
<evidence type="ECO:0000259" key="8">
    <source>
        <dbReference type="PROSITE" id="PS50110"/>
    </source>
</evidence>
<evidence type="ECO:0000256" key="2">
    <source>
        <dbReference type="ARBA" id="ARBA00012438"/>
    </source>
</evidence>
<dbReference type="InterPro" id="IPR005467">
    <property type="entry name" value="His_kinase_dom"/>
</dbReference>
<dbReference type="Pfam" id="PF00512">
    <property type="entry name" value="HisKA"/>
    <property type="match status" value="1"/>
</dbReference>
<dbReference type="eggNOG" id="COG2205">
    <property type="taxonomic scope" value="Bacteria"/>
</dbReference>
<dbReference type="Gene3D" id="1.10.287.130">
    <property type="match status" value="1"/>
</dbReference>
<name>A9F2X4_SORC5</name>
<dbReference type="SMART" id="SM00387">
    <property type="entry name" value="HATPase_c"/>
    <property type="match status" value="1"/>
</dbReference>
<dbReference type="InterPro" id="IPR004358">
    <property type="entry name" value="Sig_transdc_His_kin-like_C"/>
</dbReference>
<dbReference type="InterPro" id="IPR001789">
    <property type="entry name" value="Sig_transdc_resp-reg_receiver"/>
</dbReference>
<evidence type="ECO:0000313" key="11">
    <source>
        <dbReference type="EMBL" id="CAN94528.1"/>
    </source>
</evidence>
<dbReference type="InterPro" id="IPR003661">
    <property type="entry name" value="HisK_dim/P_dom"/>
</dbReference>
<dbReference type="InterPro" id="IPR000014">
    <property type="entry name" value="PAS"/>
</dbReference>
<dbReference type="Pfam" id="PF00072">
    <property type="entry name" value="Response_reg"/>
    <property type="match status" value="1"/>
</dbReference>
<evidence type="ECO:0000256" key="3">
    <source>
        <dbReference type="ARBA" id="ARBA00022553"/>
    </source>
</evidence>
<dbReference type="GO" id="GO:0006355">
    <property type="term" value="P:regulation of DNA-templated transcription"/>
    <property type="evidence" value="ECO:0007669"/>
    <property type="project" value="InterPro"/>
</dbReference>
<feature type="domain" description="PAS" evidence="9">
    <location>
        <begin position="139"/>
        <end position="181"/>
    </location>
</feature>
<evidence type="ECO:0000313" key="12">
    <source>
        <dbReference type="Proteomes" id="UP000002139"/>
    </source>
</evidence>
<feature type="domain" description="Response regulatory" evidence="8">
    <location>
        <begin position="816"/>
        <end position="934"/>
    </location>
</feature>
<dbReference type="Pfam" id="PF08448">
    <property type="entry name" value="PAS_4"/>
    <property type="match status" value="1"/>
</dbReference>
<dbReference type="SMART" id="SM00091">
    <property type="entry name" value="PAS"/>
    <property type="match status" value="4"/>
</dbReference>
<dbReference type="Proteomes" id="UP000002139">
    <property type="component" value="Chromosome"/>
</dbReference>
<dbReference type="PANTHER" id="PTHR43547:SF2">
    <property type="entry name" value="HYBRID SIGNAL TRANSDUCTION HISTIDINE KINASE C"/>
    <property type="match status" value="1"/>
</dbReference>
<dbReference type="InterPro" id="IPR013767">
    <property type="entry name" value="PAS_fold"/>
</dbReference>
<evidence type="ECO:0000259" key="10">
    <source>
        <dbReference type="PROSITE" id="PS50113"/>
    </source>
</evidence>
<gene>
    <name evidence="11" type="ordered locus">sce4365</name>
</gene>
<dbReference type="BioCyc" id="SCEL448385:SCE_RS22425-MONOMER"/>
<proteinExistence type="predicted"/>
<dbReference type="GO" id="GO:0000155">
    <property type="term" value="F:phosphorelay sensor kinase activity"/>
    <property type="evidence" value="ECO:0007669"/>
    <property type="project" value="InterPro"/>
</dbReference>
<dbReference type="InterPro" id="IPR000700">
    <property type="entry name" value="PAS-assoc_C"/>
</dbReference>
<dbReference type="InterPro" id="IPR003594">
    <property type="entry name" value="HATPase_dom"/>
</dbReference>
<dbReference type="PROSITE" id="PS50112">
    <property type="entry name" value="PAS"/>
    <property type="match status" value="4"/>
</dbReference>
<dbReference type="eggNOG" id="COG3829">
    <property type="taxonomic scope" value="Bacteria"/>
</dbReference>
<dbReference type="NCBIfam" id="TIGR00229">
    <property type="entry name" value="sensory_box"/>
    <property type="match status" value="4"/>
</dbReference>
<evidence type="ECO:0000259" key="9">
    <source>
        <dbReference type="PROSITE" id="PS50112"/>
    </source>
</evidence>
<feature type="region of interest" description="Disordered" evidence="6">
    <location>
        <begin position="937"/>
        <end position="961"/>
    </location>
</feature>
<dbReference type="PANTHER" id="PTHR43547">
    <property type="entry name" value="TWO-COMPONENT HISTIDINE KINASE"/>
    <property type="match status" value="1"/>
</dbReference>
<dbReference type="CDD" id="cd00130">
    <property type="entry name" value="PAS"/>
    <property type="match status" value="4"/>
</dbReference>
<dbReference type="AlphaFoldDB" id="A9F2X4"/>
<dbReference type="PROSITE" id="PS50109">
    <property type="entry name" value="HIS_KIN"/>
    <property type="match status" value="1"/>
</dbReference>
<keyword evidence="11" id="KW-0808">Transferase</keyword>
<dbReference type="InterPro" id="IPR013655">
    <property type="entry name" value="PAS_fold_3"/>
</dbReference>
<feature type="domain" description="Histidine kinase" evidence="7">
    <location>
        <begin position="566"/>
        <end position="784"/>
    </location>
</feature>
<evidence type="ECO:0000259" key="7">
    <source>
        <dbReference type="PROSITE" id="PS50109"/>
    </source>
</evidence>